<evidence type="ECO:0000256" key="1">
    <source>
        <dbReference type="ARBA" id="ARBA00009770"/>
    </source>
</evidence>
<dbReference type="GeneID" id="108277678"/>
<dbReference type="FunFam" id="3.40.390.80:FF:000001">
    <property type="entry name" value="TRPM8 channel-associated factor 1"/>
    <property type="match status" value="1"/>
</dbReference>
<protein>
    <submittedName>
        <fullName evidence="4">TRPM8 channel-associated factor homolog isoform X1</fullName>
    </submittedName>
</protein>
<dbReference type="InterPro" id="IPR035423">
    <property type="entry name" value="M60-like_N"/>
</dbReference>
<dbReference type="AlphaFoldDB" id="A0A2D0STY4"/>
<dbReference type="Pfam" id="PF13402">
    <property type="entry name" value="Peptidase_M60"/>
    <property type="match status" value="1"/>
</dbReference>
<reference evidence="4" key="2">
    <citation type="submission" date="2025-08" db="UniProtKB">
        <authorList>
            <consortium name="RefSeq"/>
        </authorList>
    </citation>
    <scope>IDENTIFICATION</scope>
    <source>
        <tissue evidence="4">Blood</tissue>
    </source>
</reference>
<evidence type="ECO:0000313" key="4">
    <source>
        <dbReference type="RefSeq" id="XP_017345976.2"/>
    </source>
</evidence>
<dbReference type="RefSeq" id="XP_017345976.2">
    <property type="nucleotide sequence ID" value="XM_017490487.3"/>
</dbReference>
<evidence type="ECO:0000259" key="2">
    <source>
        <dbReference type="PROSITE" id="PS51723"/>
    </source>
</evidence>
<dbReference type="PANTHER" id="PTHR15730">
    <property type="entry name" value="EXPERIMENTAL AUTOIMMUNE PROSTATITIS ANTIGEN 2-RELATED"/>
    <property type="match status" value="1"/>
</dbReference>
<gene>
    <name evidence="4" type="primary">LOC108277678</name>
</gene>
<comment type="similarity">
    <text evidence="1">Belongs to the TCAF family.</text>
</comment>
<reference evidence="3" key="1">
    <citation type="journal article" date="2016" name="Nat. Commun.">
        <title>The channel catfish genome sequence provides insights into the evolution of scale formation in teleosts.</title>
        <authorList>
            <person name="Liu Z."/>
            <person name="Liu S."/>
            <person name="Yao J."/>
            <person name="Bao L."/>
            <person name="Zhang J."/>
            <person name="Li Y."/>
            <person name="Jiang C."/>
            <person name="Sun L."/>
            <person name="Wang R."/>
            <person name="Zhang Y."/>
            <person name="Zhou T."/>
            <person name="Zeng Q."/>
            <person name="Fu Q."/>
            <person name="Gao S."/>
            <person name="Li N."/>
            <person name="Koren S."/>
            <person name="Jiang Y."/>
            <person name="Zimin A."/>
            <person name="Xu P."/>
            <person name="Phillippy A.M."/>
            <person name="Geng X."/>
            <person name="Song L."/>
            <person name="Sun F."/>
            <person name="Li C."/>
            <person name="Wang X."/>
            <person name="Chen A."/>
            <person name="Jin Y."/>
            <person name="Yuan Z."/>
            <person name="Yang Y."/>
            <person name="Tan S."/>
            <person name="Peatman E."/>
            <person name="Lu J."/>
            <person name="Qin Z."/>
            <person name="Dunham R."/>
            <person name="Li Z."/>
            <person name="Sonstegard T."/>
            <person name="Feng J."/>
            <person name="Danzmann R.G."/>
            <person name="Schroeder S."/>
            <person name="Scheffler B."/>
            <person name="Duke M.V."/>
            <person name="Ballard L."/>
            <person name="Kucuktas H."/>
            <person name="Kaltenboeck L."/>
            <person name="Liu H."/>
            <person name="Armbruster J."/>
            <person name="Xie Y."/>
            <person name="Kirby M.L."/>
            <person name="Tian Y."/>
            <person name="Flanagan M.E."/>
            <person name="Mu W."/>
            <person name="Waldbieser G.C."/>
        </authorList>
    </citation>
    <scope>NUCLEOTIDE SEQUENCE [LARGE SCALE GENOMIC DNA]</scope>
    <source>
        <strain evidence="3">SDA103</strain>
    </source>
</reference>
<evidence type="ECO:0000313" key="3">
    <source>
        <dbReference type="Proteomes" id="UP000221080"/>
    </source>
</evidence>
<sequence length="937" mass="103856">MLCEENASSATSVLFIPTRSTMERELDYCALMKGIQELDFQGNTVPSDLVLTGNNAFPLSMNPRGQVLMAASRYGQGRIVVLGHEEYLTRFPVLVENALTWLMPSESESTTVGIQKDLSSTAENLSYCSMKTKVGDFQDVGLAVYVTDAYSVESCAKELVAFLKSGGGLLIAGQAWNWAQSHPGKNTLLGFPGNKVCSVAGIYFSELPGECGKFPVPMQIPSSWLAVSIGKDFKDDLHFLLQGVSEFDVRGGALASEVMAHGPLAFPIALTTCGRAFIAGAYYGQGRIIVATHEGFLGRDSLSSFLINAIHWLDEGRKGVIGIMPQLKDAHHVLSKSGLNCQFTGFREDLSVFVCTSYNDSQRHQIQEFVAEGGGLMIGGHAWYWAQTNPNRNVMTDYPGNRILNKMGLCLIGNTLKGDLYKVQQIREDGEGGTPAYHFRDLLQRFASHAIQGQDLTAREQECLQKLRNDCTNYLRMQAHKSASYTSMVSLITDMVKEAGVPQVCCKCPVKNTKDKLLLHVGSEVYKVCKDPDALLPFIITDIPNLPTVSNARVRISADTSGGEEWISTGLYLSPGMRTYITVPKEIKGKGWQLQIGCQTDCLGEADVLKRAPVVHKRFPLESDMLQIWNLWGGLIYLIAPPKSKMAGVEIIVQMAVKAPYYKSGQTSVADWVKKIRNAPAPWAELEFENVIITLHSDIIRKLDRPDEVAALWDSIMKGVADLAAKPAKFPRKERFVADVQISHGFMHAGYPVMIHSDSAAALVNPETARTQGIWGAIHELGHNQQCSVWEFPPNTTECTCNLWSVYVHEEVLRVNRAKAHGNMSPENRKARAENYAKGGRKLENWSVWTALETYMQLQDKFGWDAFKKVFAAYHGITNVPNNRDGKMNLYAETFSKVVNMNLAPFFKAWGWPIQPSTEETLSNLPAWHDHPMAQYA</sequence>
<dbReference type="GO" id="GO:0090314">
    <property type="term" value="P:positive regulation of protein targeting to membrane"/>
    <property type="evidence" value="ECO:0007669"/>
    <property type="project" value="TreeGrafter"/>
</dbReference>
<dbReference type="Gene3D" id="1.10.390.30">
    <property type="entry name" value="Peptidase M60, enhancin-like domain 3"/>
    <property type="match status" value="1"/>
</dbReference>
<organism evidence="3 4">
    <name type="scientific">Ictalurus punctatus</name>
    <name type="common">Channel catfish</name>
    <name type="synonym">Silurus punctatus</name>
    <dbReference type="NCBI Taxonomy" id="7998"/>
    <lineage>
        <taxon>Eukaryota</taxon>
        <taxon>Metazoa</taxon>
        <taxon>Chordata</taxon>
        <taxon>Craniata</taxon>
        <taxon>Vertebrata</taxon>
        <taxon>Euteleostomi</taxon>
        <taxon>Actinopterygii</taxon>
        <taxon>Neopterygii</taxon>
        <taxon>Teleostei</taxon>
        <taxon>Ostariophysi</taxon>
        <taxon>Siluriformes</taxon>
        <taxon>Ictaluridae</taxon>
        <taxon>Ictalurus</taxon>
    </lineage>
</organism>
<dbReference type="PANTHER" id="PTHR15730:SF5">
    <property type="entry name" value="SI:CH211-210B2.2-RELATED"/>
    <property type="match status" value="1"/>
</dbReference>
<dbReference type="SUPFAM" id="SSF52317">
    <property type="entry name" value="Class I glutamine amidotransferase-like"/>
    <property type="match status" value="1"/>
</dbReference>
<dbReference type="Gene3D" id="3.40.390.80">
    <property type="entry name" value="Peptidase M60, enhancin-like domain 2"/>
    <property type="match status" value="1"/>
</dbReference>
<dbReference type="PROSITE" id="PS51723">
    <property type="entry name" value="PEPTIDASE_M60"/>
    <property type="match status" value="1"/>
</dbReference>
<proteinExistence type="inferred from homology"/>
<dbReference type="GO" id="GO:0005886">
    <property type="term" value="C:plasma membrane"/>
    <property type="evidence" value="ECO:0007669"/>
    <property type="project" value="TreeGrafter"/>
</dbReference>
<keyword evidence="3" id="KW-1185">Reference proteome</keyword>
<dbReference type="InterPro" id="IPR051244">
    <property type="entry name" value="TCAF"/>
</dbReference>
<dbReference type="GO" id="GO:0044325">
    <property type="term" value="F:transmembrane transporter binding"/>
    <property type="evidence" value="ECO:0007669"/>
    <property type="project" value="TreeGrafter"/>
</dbReference>
<dbReference type="Pfam" id="PF17291">
    <property type="entry name" value="M60-like_N"/>
    <property type="match status" value="1"/>
</dbReference>
<feature type="domain" description="Peptidase M60" evidence="2">
    <location>
        <begin position="564"/>
        <end position="863"/>
    </location>
</feature>
<dbReference type="InterPro" id="IPR029062">
    <property type="entry name" value="Class_I_gatase-like"/>
</dbReference>
<accession>A0A2D0STY4</accession>
<dbReference type="InterPro" id="IPR031161">
    <property type="entry name" value="Peptidase_M60_dom"/>
</dbReference>
<name>A0A2D0STY4_ICTPU</name>
<dbReference type="InterPro" id="IPR042279">
    <property type="entry name" value="Pep_M60_3"/>
</dbReference>
<dbReference type="SMART" id="SM01276">
    <property type="entry name" value="M60-like"/>
    <property type="match status" value="1"/>
</dbReference>
<dbReference type="Proteomes" id="UP000221080">
    <property type="component" value="Chromosome 17"/>
</dbReference>
<dbReference type="OrthoDB" id="10260387at2759"/>